<dbReference type="InterPro" id="IPR004408">
    <property type="entry name" value="Biotin_CoA_COase_ligase"/>
</dbReference>
<dbReference type="Gene3D" id="3.30.930.10">
    <property type="entry name" value="Bira Bifunctional Protein, Domain 2"/>
    <property type="match status" value="1"/>
</dbReference>
<dbReference type="OrthoDB" id="9807064at2"/>
<dbReference type="AlphaFoldDB" id="A0A370H142"/>
<dbReference type="GO" id="GO:0004077">
    <property type="term" value="F:biotin--[biotin carboxyl-carrier protein] ligase activity"/>
    <property type="evidence" value="ECO:0007669"/>
    <property type="project" value="InterPro"/>
</dbReference>
<dbReference type="PANTHER" id="PTHR12835">
    <property type="entry name" value="BIOTIN PROTEIN LIGASE"/>
    <property type="match status" value="1"/>
</dbReference>
<dbReference type="RefSeq" id="WP_114833506.1">
    <property type="nucleotide sequence ID" value="NZ_LR699114.1"/>
</dbReference>
<dbReference type="InterPro" id="IPR004143">
    <property type="entry name" value="BPL_LPL_catalytic"/>
</dbReference>
<organism evidence="3 4">
    <name type="scientific">Aquicella lusitana</name>
    <dbReference type="NCBI Taxonomy" id="254246"/>
    <lineage>
        <taxon>Bacteria</taxon>
        <taxon>Pseudomonadati</taxon>
        <taxon>Pseudomonadota</taxon>
        <taxon>Gammaproteobacteria</taxon>
        <taxon>Legionellales</taxon>
        <taxon>Coxiellaceae</taxon>
        <taxon>Aquicella</taxon>
    </lineage>
</organism>
<dbReference type="EMBL" id="QQAX01000002">
    <property type="protein sequence ID" value="RDI48704.1"/>
    <property type="molecule type" value="Genomic_DNA"/>
</dbReference>
<keyword evidence="1 3" id="KW-0436">Ligase</keyword>
<dbReference type="SUPFAM" id="SSF50037">
    <property type="entry name" value="C-terminal domain of transcriptional repressors"/>
    <property type="match status" value="1"/>
</dbReference>
<sequence length="292" mass="33189">MYLLLVFLFNGHYHTRQFNLTQIKMNTHIEWLDKIKIEAEISPANRARLSRLEVIESIDSTNTYLLKQAKTYPESGFVCLAEEQTQGRGRQGKQWFSPRGASIFCSLLWRFPSAHTDIAHLSLAVGVMLLKALARYGVGSGLRLKWPNDVYFMQRKLAGILIEGLPSHESTYPVVIGFGLNVRLPMDNPFAQSSIDITEIVQGQVERNKLAGLLINELLGELPHYAEKGFAAFLPDWNRYDMLRNKWVVIRSGEHEITGIAQGVNERGELIMRDQYGKIHAFRCGEVSVRLS</sequence>
<gene>
    <name evidence="3" type="ORF">C8D86_102134</name>
</gene>
<dbReference type="SUPFAM" id="SSF55681">
    <property type="entry name" value="Class II aaRS and biotin synthetases"/>
    <property type="match status" value="1"/>
</dbReference>
<protein>
    <submittedName>
        <fullName evidence="3">BirA family biotin operon repressor/biotin-[acetyl-CoA-carboxylase] ligase</fullName>
    </submittedName>
</protein>
<accession>A0A370H142</accession>
<dbReference type="InterPro" id="IPR045864">
    <property type="entry name" value="aa-tRNA-synth_II/BPL/LPL"/>
</dbReference>
<reference evidence="3 4" key="1">
    <citation type="submission" date="2018-07" db="EMBL/GenBank/DDBJ databases">
        <title>Genomic Encyclopedia of Type Strains, Phase IV (KMG-IV): sequencing the most valuable type-strain genomes for metagenomic binning, comparative biology and taxonomic classification.</title>
        <authorList>
            <person name="Goeker M."/>
        </authorList>
    </citation>
    <scope>NUCLEOTIDE SEQUENCE [LARGE SCALE GENOMIC DNA]</scope>
    <source>
        <strain evidence="3 4">DSM 16500</strain>
    </source>
</reference>
<dbReference type="Proteomes" id="UP000254720">
    <property type="component" value="Unassembled WGS sequence"/>
</dbReference>
<feature type="domain" description="BPL/LPL catalytic" evidence="2">
    <location>
        <begin position="44"/>
        <end position="234"/>
    </location>
</feature>
<keyword evidence="4" id="KW-1185">Reference proteome</keyword>
<name>A0A370H142_9COXI</name>
<dbReference type="GO" id="GO:0005737">
    <property type="term" value="C:cytoplasm"/>
    <property type="evidence" value="ECO:0007669"/>
    <property type="project" value="TreeGrafter"/>
</dbReference>
<dbReference type="PANTHER" id="PTHR12835:SF5">
    <property type="entry name" value="BIOTIN--PROTEIN LIGASE"/>
    <property type="match status" value="1"/>
</dbReference>
<dbReference type="InterPro" id="IPR008988">
    <property type="entry name" value="Transcriptional_repressor_C"/>
</dbReference>
<dbReference type="CDD" id="cd16442">
    <property type="entry name" value="BPL"/>
    <property type="match status" value="1"/>
</dbReference>
<comment type="caution">
    <text evidence="3">The sequence shown here is derived from an EMBL/GenBank/DDBJ whole genome shotgun (WGS) entry which is preliminary data.</text>
</comment>
<proteinExistence type="predicted"/>
<evidence type="ECO:0000256" key="1">
    <source>
        <dbReference type="ARBA" id="ARBA00022598"/>
    </source>
</evidence>
<evidence type="ECO:0000313" key="3">
    <source>
        <dbReference type="EMBL" id="RDI48704.1"/>
    </source>
</evidence>
<dbReference type="PROSITE" id="PS51733">
    <property type="entry name" value="BPL_LPL_CATALYTIC"/>
    <property type="match status" value="1"/>
</dbReference>
<evidence type="ECO:0000313" key="4">
    <source>
        <dbReference type="Proteomes" id="UP000254720"/>
    </source>
</evidence>
<dbReference type="NCBIfam" id="TIGR00121">
    <property type="entry name" value="birA_ligase"/>
    <property type="match status" value="1"/>
</dbReference>
<dbReference type="Gene3D" id="2.30.30.100">
    <property type="match status" value="1"/>
</dbReference>
<evidence type="ECO:0000259" key="2">
    <source>
        <dbReference type="PROSITE" id="PS51733"/>
    </source>
</evidence>
<dbReference type="Pfam" id="PF03099">
    <property type="entry name" value="BPL_LplA_LipB"/>
    <property type="match status" value="1"/>
</dbReference>